<proteinExistence type="predicted"/>
<dbReference type="Proteomes" id="UP000515151">
    <property type="component" value="Chromosome 3"/>
</dbReference>
<evidence type="ECO:0000313" key="3">
    <source>
        <dbReference type="RefSeq" id="XP_031387953.1"/>
    </source>
</evidence>
<protein>
    <submittedName>
        <fullName evidence="3">Uncharacterized protein LOC116201028</fullName>
    </submittedName>
</protein>
<dbReference type="PANTHER" id="PTHR46951">
    <property type="entry name" value="BED-TYPE DOMAIN-CONTAINING PROTEIN"/>
    <property type="match status" value="1"/>
</dbReference>
<dbReference type="GeneID" id="116201028"/>
<gene>
    <name evidence="3" type="primary">LOC116201028</name>
</gene>
<name>A0A6P8D9T6_PUNGR</name>
<keyword evidence="1" id="KW-0812">Transmembrane</keyword>
<keyword evidence="2" id="KW-1185">Reference proteome</keyword>
<feature type="transmembrane region" description="Helical" evidence="1">
    <location>
        <begin position="6"/>
        <end position="23"/>
    </location>
</feature>
<evidence type="ECO:0000313" key="2">
    <source>
        <dbReference type="Proteomes" id="UP000515151"/>
    </source>
</evidence>
<accession>A0A6P8D9T6</accession>
<reference evidence="3" key="2">
    <citation type="submission" date="2025-08" db="UniProtKB">
        <authorList>
            <consortium name="RefSeq"/>
        </authorList>
    </citation>
    <scope>IDENTIFICATION</scope>
    <source>
        <tissue evidence="3">Leaf</tissue>
    </source>
</reference>
<dbReference type="PANTHER" id="PTHR46951:SF3">
    <property type="entry name" value="OS01G0547200 PROTEIN"/>
    <property type="match status" value="1"/>
</dbReference>
<organism evidence="2 3">
    <name type="scientific">Punica granatum</name>
    <name type="common">Pomegranate</name>
    <dbReference type="NCBI Taxonomy" id="22663"/>
    <lineage>
        <taxon>Eukaryota</taxon>
        <taxon>Viridiplantae</taxon>
        <taxon>Streptophyta</taxon>
        <taxon>Embryophyta</taxon>
        <taxon>Tracheophyta</taxon>
        <taxon>Spermatophyta</taxon>
        <taxon>Magnoliopsida</taxon>
        <taxon>eudicotyledons</taxon>
        <taxon>Gunneridae</taxon>
        <taxon>Pentapetalae</taxon>
        <taxon>rosids</taxon>
        <taxon>malvids</taxon>
        <taxon>Myrtales</taxon>
        <taxon>Lythraceae</taxon>
        <taxon>Punica</taxon>
    </lineage>
</organism>
<sequence length="185" mass="20727">MFTLYFLLPISIIMIDLVGFFYVQGASPLLFKHFCCFMVKVYTHSRESSKPQEIGPLVLYTKIICQSTDHPKRTQNPAAADMGKPKHSSWEHVKSILDPANPNKRRWQCNYCNKDYAGGALRIKVHLGLERDQGIEVCQKVKEGQMSQVPKNGTSSATENTEATGFSCSGLIFNQDSESAIVYGE</sequence>
<dbReference type="RefSeq" id="XP_031387953.1">
    <property type="nucleotide sequence ID" value="XM_031532093.1"/>
</dbReference>
<keyword evidence="1" id="KW-1133">Transmembrane helix</keyword>
<reference evidence="2" key="1">
    <citation type="journal article" date="2020" name="Plant Biotechnol. J.">
        <title>The pomegranate (Punica granatum L.) draft genome dissects genetic divergence between soft- and hard-seeded cultivars.</title>
        <authorList>
            <person name="Luo X."/>
            <person name="Li H."/>
            <person name="Wu Z."/>
            <person name="Yao W."/>
            <person name="Zhao P."/>
            <person name="Cao D."/>
            <person name="Yu H."/>
            <person name="Li K."/>
            <person name="Poudel K."/>
            <person name="Zhao D."/>
            <person name="Zhang F."/>
            <person name="Xia X."/>
            <person name="Chen L."/>
            <person name="Wang Q."/>
            <person name="Jing D."/>
            <person name="Cao S."/>
        </authorList>
    </citation>
    <scope>NUCLEOTIDE SEQUENCE [LARGE SCALE GENOMIC DNA]</scope>
    <source>
        <strain evidence="2">cv. Tunisia</strain>
    </source>
</reference>
<dbReference type="OrthoDB" id="1436887at2759"/>
<evidence type="ECO:0000256" key="1">
    <source>
        <dbReference type="SAM" id="Phobius"/>
    </source>
</evidence>
<keyword evidence="1" id="KW-0472">Membrane</keyword>
<dbReference type="AlphaFoldDB" id="A0A6P8D9T6"/>